<evidence type="ECO:0000313" key="4">
    <source>
        <dbReference type="Proteomes" id="UP000186795"/>
    </source>
</evidence>
<evidence type="ECO:0008006" key="5">
    <source>
        <dbReference type="Google" id="ProtNLM"/>
    </source>
</evidence>
<dbReference type="EMBL" id="FTOD01000012">
    <property type="protein sequence ID" value="SIT08768.1"/>
    <property type="molecule type" value="Genomic_DNA"/>
</dbReference>
<sequence length="536" mass="57518">MKRRVRAFSMVWLAVFALTLLIPPFQALAQDDNDGYGIQVTAKADGDSIAVDAEVTGQEKKPVALNGDWSITLLGPEGNEVDSVTDQVTFDKGTVTFSHGFKGLKPGEYQVKAEFKGSVRAEGDVADSPKQKPYTLEVASDRITIEQPDVDDPEPTEPETIGIDVSVEAVKGKPTSILKAEASLKTDATEVEGDWNFTAIYQEDNTKPSDDVKVKGGNKASADLTVVSTGVYVVHVTFDGTADGKKVKGEGSYEVTLPKGGGGKDPVNYEMIASHGFLIQGYDDGGIEDIAASIKADLMAGEENVTPKAKGTWTFEVPELGLKKSGKESRAAFSILHEGLDPGHEYTVHIAFDGKVGKKKVKQETDYQLAIPGMKSGYDYNGGKNTVTAELTLAENAEGSWVTAVYDEDIELVDYKETTGVKGLKHSADFQDLEPGKYQAVTIFDGEIDGSELVVWKEVSFEVKKNGGAPLPGNEKPCVGDPKTGKKIVEDIKGGKMPKTAVDHPSWMLCGGVIATAGLLILGIVYRRKWLGLFGV</sequence>
<keyword evidence="1" id="KW-1133">Transmembrane helix</keyword>
<evidence type="ECO:0000313" key="3">
    <source>
        <dbReference type="EMBL" id="SIT08768.1"/>
    </source>
</evidence>
<evidence type="ECO:0000256" key="2">
    <source>
        <dbReference type="SAM" id="SignalP"/>
    </source>
</evidence>
<feature type="chain" id="PRO_5013111609" description="Ig-like domain (Group 3)" evidence="2">
    <location>
        <begin position="30"/>
        <end position="536"/>
    </location>
</feature>
<feature type="signal peptide" evidence="2">
    <location>
        <begin position="1"/>
        <end position="29"/>
    </location>
</feature>
<protein>
    <recommendedName>
        <fullName evidence="5">Ig-like domain (Group 3)</fullName>
    </recommendedName>
</protein>
<keyword evidence="1" id="KW-0472">Membrane</keyword>
<evidence type="ECO:0000256" key="1">
    <source>
        <dbReference type="SAM" id="Phobius"/>
    </source>
</evidence>
<gene>
    <name evidence="3" type="ORF">SAMN05421790_11239</name>
</gene>
<keyword evidence="4" id="KW-1185">Reference proteome</keyword>
<organism evidence="3 4">
    <name type="scientific">Kroppenstedtia eburnea</name>
    <dbReference type="NCBI Taxonomy" id="714067"/>
    <lineage>
        <taxon>Bacteria</taxon>
        <taxon>Bacillati</taxon>
        <taxon>Bacillota</taxon>
        <taxon>Bacilli</taxon>
        <taxon>Bacillales</taxon>
        <taxon>Thermoactinomycetaceae</taxon>
        <taxon>Kroppenstedtia</taxon>
    </lineage>
</organism>
<dbReference type="AlphaFoldDB" id="A0A1N7PDX6"/>
<dbReference type="Proteomes" id="UP000186795">
    <property type="component" value="Unassembled WGS sequence"/>
</dbReference>
<dbReference type="OrthoDB" id="2991420at2"/>
<feature type="transmembrane region" description="Helical" evidence="1">
    <location>
        <begin position="506"/>
        <end position="526"/>
    </location>
</feature>
<keyword evidence="2" id="KW-0732">Signal</keyword>
<dbReference type="RefSeq" id="WP_076526083.1">
    <property type="nucleotide sequence ID" value="NZ_CP048103.1"/>
</dbReference>
<accession>A0A1N7PDX6</accession>
<name>A0A1N7PDX6_9BACL</name>
<keyword evidence="1" id="KW-0812">Transmembrane</keyword>
<reference evidence="4" key="1">
    <citation type="submission" date="2017-01" db="EMBL/GenBank/DDBJ databases">
        <authorList>
            <person name="Varghese N."/>
            <person name="Submissions S."/>
        </authorList>
    </citation>
    <scope>NUCLEOTIDE SEQUENCE [LARGE SCALE GENOMIC DNA]</scope>
    <source>
        <strain evidence="4">DSM 45196</strain>
    </source>
</reference>
<proteinExistence type="predicted"/>